<evidence type="ECO:0000313" key="10">
    <source>
        <dbReference type="Proteomes" id="UP001605036"/>
    </source>
</evidence>
<comment type="similarity">
    <text evidence="1">Belongs to the glycosyl hydrolase 31 family.</text>
</comment>
<proteinExistence type="inferred from homology"/>
<evidence type="ECO:0000259" key="8">
    <source>
        <dbReference type="Pfam" id="PF21365"/>
    </source>
</evidence>
<dbReference type="EMBL" id="JBHFFA010000006">
    <property type="protein sequence ID" value="KAL2620787.1"/>
    <property type="molecule type" value="Genomic_DNA"/>
</dbReference>
<feature type="signal peptide" evidence="4">
    <location>
        <begin position="1"/>
        <end position="20"/>
    </location>
</feature>
<dbReference type="Gene3D" id="2.60.40.1760">
    <property type="entry name" value="glycosyl hydrolase (family 31)"/>
    <property type="match status" value="1"/>
</dbReference>
<dbReference type="PANTHER" id="PTHR22762:SF120">
    <property type="entry name" value="HETEROGLYCAN GLUCOSIDASE 1"/>
    <property type="match status" value="1"/>
</dbReference>
<dbReference type="Pfam" id="PF01055">
    <property type="entry name" value="Glyco_hydro_31_2nd"/>
    <property type="match status" value="1"/>
</dbReference>
<dbReference type="SUPFAM" id="SSF51445">
    <property type="entry name" value="(Trans)glycosidases"/>
    <property type="match status" value="1"/>
</dbReference>
<evidence type="ECO:0000256" key="2">
    <source>
        <dbReference type="ARBA" id="ARBA00022801"/>
    </source>
</evidence>
<evidence type="ECO:0008006" key="11">
    <source>
        <dbReference type="Google" id="ProtNLM"/>
    </source>
</evidence>
<feature type="domain" description="Glycoside hydrolase family 31 TIM barrel" evidence="5">
    <location>
        <begin position="289"/>
        <end position="618"/>
    </location>
</feature>
<dbReference type="PROSITE" id="PS00129">
    <property type="entry name" value="GLYCOSYL_HYDROL_F31_1"/>
    <property type="match status" value="1"/>
</dbReference>
<reference evidence="9 10" key="1">
    <citation type="submission" date="2024-09" db="EMBL/GenBank/DDBJ databases">
        <title>Chromosome-scale assembly of Riccia fluitans.</title>
        <authorList>
            <person name="Paukszto L."/>
            <person name="Sawicki J."/>
            <person name="Karawczyk K."/>
            <person name="Piernik-Szablinska J."/>
            <person name="Szczecinska M."/>
            <person name="Mazdziarz M."/>
        </authorList>
    </citation>
    <scope>NUCLEOTIDE SEQUENCE [LARGE SCALE GENOMIC DNA]</scope>
    <source>
        <strain evidence="9">Rf_01</strain>
        <tissue evidence="9">Aerial parts of the thallus</tissue>
    </source>
</reference>
<dbReference type="CDD" id="cd06604">
    <property type="entry name" value="GH31_glucosidase_II_MalA"/>
    <property type="match status" value="1"/>
</dbReference>
<dbReference type="PANTHER" id="PTHR22762">
    <property type="entry name" value="ALPHA-GLUCOSIDASE"/>
    <property type="match status" value="1"/>
</dbReference>
<dbReference type="InterPro" id="IPR033403">
    <property type="entry name" value="DUF5110"/>
</dbReference>
<name>A0ABD1Y212_9MARC</name>
<evidence type="ECO:0000259" key="6">
    <source>
        <dbReference type="Pfam" id="PF13802"/>
    </source>
</evidence>
<evidence type="ECO:0000256" key="4">
    <source>
        <dbReference type="SAM" id="SignalP"/>
    </source>
</evidence>
<dbReference type="GO" id="GO:0004553">
    <property type="term" value="F:hydrolase activity, hydrolyzing O-glycosyl compounds"/>
    <property type="evidence" value="ECO:0007669"/>
    <property type="project" value="UniProtKB-ARBA"/>
</dbReference>
<keyword evidence="2" id="KW-0378">Hydrolase</keyword>
<dbReference type="InterPro" id="IPR017853">
    <property type="entry name" value="GH"/>
</dbReference>
<dbReference type="InterPro" id="IPR011013">
    <property type="entry name" value="Gal_mutarotase_sf_dom"/>
</dbReference>
<dbReference type="Pfam" id="PF13802">
    <property type="entry name" value="Gal_mutarotas_2"/>
    <property type="match status" value="1"/>
</dbReference>
<dbReference type="InterPro" id="IPR013780">
    <property type="entry name" value="Glyco_hydro_b"/>
</dbReference>
<organism evidence="9 10">
    <name type="scientific">Riccia fluitans</name>
    <dbReference type="NCBI Taxonomy" id="41844"/>
    <lineage>
        <taxon>Eukaryota</taxon>
        <taxon>Viridiplantae</taxon>
        <taxon>Streptophyta</taxon>
        <taxon>Embryophyta</taxon>
        <taxon>Marchantiophyta</taxon>
        <taxon>Marchantiopsida</taxon>
        <taxon>Marchantiidae</taxon>
        <taxon>Marchantiales</taxon>
        <taxon>Ricciaceae</taxon>
        <taxon>Riccia</taxon>
    </lineage>
</organism>
<evidence type="ECO:0000256" key="1">
    <source>
        <dbReference type="ARBA" id="ARBA00007806"/>
    </source>
</evidence>
<dbReference type="Pfam" id="PF17137">
    <property type="entry name" value="DUF5110"/>
    <property type="match status" value="1"/>
</dbReference>
<sequence>MSIGSSTYLTLLIYLSLFHAVNIVCQGPASQAGSKRRTSKSGIRITIFTCILKRSFSSVASRVSRSSFLLKQNCIRRVSAPWNRLNQIRAIIEESRIREPKAMPAEQKMIWAPIIDNGIYRFDASEVAKKQGWPSVCFKNGQHRETPIPLKSNLHVQEPVIIPECKNEKGSQITTIKLPAGTSLYGTGECGGSLERTGKRVFAWNTDAWGYGPSTTALYQSHPWVLAVLPDGTAFGVLADTTRRAEIDTRKEATIRFAAPGSYPVVTFGPYPNPEMVVSALSLATGTLAMPPKWTLGYQQCRWSYETADIVRELATTFREKKLPCDVIWMDIDYMDGWRCFSFDPETFPEPAKLSDFLHEKGFKGVWMLDPGIKSEPGWHIYDSGTKEDLWVLAKDKTPYVGDVWPGPCVFPDFTQAKTRKWWGELVKDFVKVGVDGIWNDMNEPAVFKTLSKTMPDTNIHRGDEDLGGHQTHQHYHNVYGMLMARSTYEGMRLANPQKRPFVLTRAGYIGSQRYAATWTGDNLSSWVHLQMSIPMSLNLALSGQPFTGPDIGGFGGNATPQLFARWMGIGAMLPFSRGHSEKGTLDHEPWSFGKECEDACRLALNRRYRILPHLYTLFYKAHMTGAPIMSPLFFSDPKDQKLRDVDSSFLLGPLLVAASTEMGKKVDPKKIVMPKGIWQLFDFDDFHRDLPLLLLKGGSIIPTGPVVQHTGEMRAEDPITLLVALNENGKAEGVLYEDDGVGYEFQKGQFLYTRYAANLDLSSSKVILKVDSSDGLLRRPKRPLKVRLLLANKTELEGEGVDGEEVAVALPSDFDIARISTDLQEQDLPEQGGNYISEEVEYETHESLAVPPTMLLDLKCGEWCIKVVPWIGGRIVSMIHEPTGFEWLEGKLEKGAYEEYSSTEWRSPGCVEQYDVKKELLDSDGPEGVVMEGDIGGGLVMRRKISGNPSNPRAVQISSSIEARSVGAGSGGFSRLVCLRVHPSFKVSNYALAVVKYTTLRGEEREVHAEPGDIFLTGDDRPNGEWAFLDKENGMSIVNKFKPEEVATCVIHWSQGICNLELWSEERPVSKETSIRITHEYESWTEHELSVDGYLKGLDS</sequence>
<feature type="domain" description="DUF5110" evidence="7">
    <location>
        <begin position="719"/>
        <end position="790"/>
    </location>
</feature>
<dbReference type="Pfam" id="PF21365">
    <property type="entry name" value="Glyco_hydro_31_3rd"/>
    <property type="match status" value="1"/>
</dbReference>
<gene>
    <name evidence="9" type="ORF">R1flu_000992</name>
</gene>
<feature type="chain" id="PRO_5044861383" description="Alpha-glucosidase" evidence="4">
    <location>
        <begin position="21"/>
        <end position="1101"/>
    </location>
</feature>
<dbReference type="InterPro" id="IPR030458">
    <property type="entry name" value="Glyco_hydro_31_AS"/>
</dbReference>
<comment type="caution">
    <text evidence="9">The sequence shown here is derived from an EMBL/GenBank/DDBJ whole genome shotgun (WGS) entry which is preliminary data.</text>
</comment>
<dbReference type="Gene3D" id="3.20.20.80">
    <property type="entry name" value="Glycosidases"/>
    <property type="match status" value="1"/>
</dbReference>
<feature type="domain" description="Glycosyl hydrolase family 31 C-terminal" evidence="8">
    <location>
        <begin position="626"/>
        <end position="702"/>
    </location>
</feature>
<dbReference type="Gene3D" id="2.60.40.1180">
    <property type="entry name" value="Golgi alpha-mannosidase II"/>
    <property type="match status" value="2"/>
</dbReference>
<keyword evidence="4" id="KW-0732">Signal</keyword>
<dbReference type="CDD" id="cd14752">
    <property type="entry name" value="GH31_N"/>
    <property type="match status" value="1"/>
</dbReference>
<protein>
    <recommendedName>
        <fullName evidence="11">Alpha-glucosidase</fullName>
    </recommendedName>
</protein>
<keyword evidence="3" id="KW-0326">Glycosidase</keyword>
<dbReference type="AlphaFoldDB" id="A0ABD1Y212"/>
<dbReference type="InterPro" id="IPR025887">
    <property type="entry name" value="Glyco_hydro_31_N_dom"/>
</dbReference>
<feature type="domain" description="Glycoside hydrolase family 31 N-terminal" evidence="6">
    <location>
        <begin position="168"/>
        <end position="248"/>
    </location>
</feature>
<dbReference type="InterPro" id="IPR000322">
    <property type="entry name" value="Glyco_hydro_31_TIM"/>
</dbReference>
<evidence type="ECO:0000313" key="9">
    <source>
        <dbReference type="EMBL" id="KAL2620787.1"/>
    </source>
</evidence>
<dbReference type="InterPro" id="IPR048395">
    <property type="entry name" value="Glyco_hydro_31_C"/>
</dbReference>
<evidence type="ECO:0000259" key="5">
    <source>
        <dbReference type="Pfam" id="PF01055"/>
    </source>
</evidence>
<evidence type="ECO:0000256" key="3">
    <source>
        <dbReference type="ARBA" id="ARBA00023295"/>
    </source>
</evidence>
<keyword evidence="10" id="KW-1185">Reference proteome</keyword>
<dbReference type="SUPFAM" id="SSF74650">
    <property type="entry name" value="Galactose mutarotase-like"/>
    <property type="match status" value="1"/>
</dbReference>
<evidence type="ECO:0000259" key="7">
    <source>
        <dbReference type="Pfam" id="PF17137"/>
    </source>
</evidence>
<dbReference type="Proteomes" id="UP001605036">
    <property type="component" value="Unassembled WGS sequence"/>
</dbReference>
<accession>A0ABD1Y212</accession>